<organism evidence="1 2">
    <name type="scientific">Naganishia adeliensis</name>
    <dbReference type="NCBI Taxonomy" id="92952"/>
    <lineage>
        <taxon>Eukaryota</taxon>
        <taxon>Fungi</taxon>
        <taxon>Dikarya</taxon>
        <taxon>Basidiomycota</taxon>
        <taxon>Agaricomycotina</taxon>
        <taxon>Tremellomycetes</taxon>
        <taxon>Filobasidiales</taxon>
        <taxon>Filobasidiaceae</taxon>
        <taxon>Naganishia</taxon>
    </lineage>
</organism>
<accession>A0ACC2VB53</accession>
<keyword evidence="2" id="KW-1185">Reference proteome</keyword>
<comment type="caution">
    <text evidence="1">The sequence shown here is derived from an EMBL/GenBank/DDBJ whole genome shotgun (WGS) entry which is preliminary data.</text>
</comment>
<proteinExistence type="predicted"/>
<dbReference type="EMBL" id="JASBWS010000114">
    <property type="protein sequence ID" value="KAJ9096303.1"/>
    <property type="molecule type" value="Genomic_DNA"/>
</dbReference>
<evidence type="ECO:0000313" key="1">
    <source>
        <dbReference type="EMBL" id="KAJ9096303.1"/>
    </source>
</evidence>
<sequence length="237" mass="26129">MDDGSGTGRFVNVFKAQESSIGSALPWSLEPLDGDVSSLFCRVRITHSPGLSQLRVARRFVVISQYKYECRVRHRKTQEVRITLRNLPINKGQFDFSATGPIRVASCPVLYPAVGTLQPNNPIFQRKQHEAIGRKGSVASHVSSQTETVVFGSTETARFKAKLDRLSIVNVQFRQTSLAEEDKSLPASDGRYSGRGRNGFDDVMEFEEQAGDGTAFRYGGVNLTNRAGDPPPTYTLG</sequence>
<evidence type="ECO:0000313" key="2">
    <source>
        <dbReference type="Proteomes" id="UP001230649"/>
    </source>
</evidence>
<protein>
    <submittedName>
        <fullName evidence="1">Uncharacterized protein</fullName>
    </submittedName>
</protein>
<dbReference type="Proteomes" id="UP001230649">
    <property type="component" value="Unassembled WGS sequence"/>
</dbReference>
<gene>
    <name evidence="1" type="ORF">QFC20_006441</name>
</gene>
<name>A0ACC2VB53_9TREE</name>
<reference evidence="1" key="1">
    <citation type="submission" date="2023-04" db="EMBL/GenBank/DDBJ databases">
        <title>Draft Genome sequencing of Naganishia species isolated from polar environments using Oxford Nanopore Technology.</title>
        <authorList>
            <person name="Leo P."/>
            <person name="Venkateswaran K."/>
        </authorList>
    </citation>
    <scope>NUCLEOTIDE SEQUENCE</scope>
    <source>
        <strain evidence="1">MNA-CCFEE 5262</strain>
    </source>
</reference>